<feature type="compositionally biased region" description="Low complexity" evidence="1">
    <location>
        <begin position="110"/>
        <end position="119"/>
    </location>
</feature>
<dbReference type="AlphaFoldDB" id="A0A3L6NR53"/>
<feature type="region of interest" description="Disordered" evidence="1">
    <location>
        <begin position="58"/>
        <end position="157"/>
    </location>
</feature>
<dbReference type="Proteomes" id="UP000270866">
    <property type="component" value="Chromosome 7"/>
</dbReference>
<evidence type="ECO:0000256" key="1">
    <source>
        <dbReference type="SAM" id="MobiDB-lite"/>
    </source>
</evidence>
<dbReference type="EMBL" id="MRCU01000004">
    <property type="protein sequence ID" value="RKK21040.1"/>
    <property type="molecule type" value="Genomic_DNA"/>
</dbReference>
<protein>
    <submittedName>
        <fullName evidence="2">Uncharacterized protein</fullName>
    </submittedName>
</protein>
<feature type="region of interest" description="Disordered" evidence="1">
    <location>
        <begin position="1"/>
        <end position="45"/>
    </location>
</feature>
<sequence>MDEQDHSRSGTSSDATSWNQASTSDLNLPRDPKMERSSASNLRSAFRHTLINVTSTVRAVTPDPVEPPTVSVTAESQQSQRGASSQQSSPRTIPPGPTRRQGMVFNEVFSESYESSESSPPRQHLRHTSGSLRPRTRTMDTSMLAQRSVPPPTSERHRVGSFIRLATSRCDNRARIISTNKRQKVKKTHEATIIQTYLTSHFSTTYRRLTPFTHSYR</sequence>
<gene>
    <name evidence="2" type="ORF">BFJ65_g7727</name>
</gene>
<accession>A0A3L6NR53</accession>
<name>A0A3L6NR53_FUSOX</name>
<reference evidence="2" key="1">
    <citation type="journal article" date="2018" name="Sci. Rep.">
        <title>Characterisation of pathogen-specific regions and novel effector candidates in Fusarium oxysporum f. sp. cepae.</title>
        <authorList>
            <person name="Armitage A.D."/>
            <person name="Taylor A."/>
            <person name="Sobczyk M.K."/>
            <person name="Baxter L."/>
            <person name="Greenfield B.P."/>
            <person name="Bates H.J."/>
            <person name="Wilson F."/>
            <person name="Jackson A.C."/>
            <person name="Ott S."/>
            <person name="Harrison R.J."/>
            <person name="Clarkson J.P."/>
        </authorList>
    </citation>
    <scope>NUCLEOTIDE SEQUENCE [LARGE SCALE GENOMIC DNA]</scope>
    <source>
        <strain evidence="2">FoC_Fus2</strain>
    </source>
</reference>
<feature type="compositionally biased region" description="Low complexity" evidence="1">
    <location>
        <begin position="76"/>
        <end position="89"/>
    </location>
</feature>
<feature type="compositionally biased region" description="Polar residues" evidence="1">
    <location>
        <begin position="9"/>
        <end position="26"/>
    </location>
</feature>
<evidence type="ECO:0000313" key="2">
    <source>
        <dbReference type="EMBL" id="RKK21040.1"/>
    </source>
</evidence>
<proteinExistence type="predicted"/>
<comment type="caution">
    <text evidence="2">The sequence shown here is derived from an EMBL/GenBank/DDBJ whole genome shotgun (WGS) entry which is preliminary data.</text>
</comment>
<organism evidence="2">
    <name type="scientific">Fusarium oxysporum f. sp. cepae</name>
    <dbReference type="NCBI Taxonomy" id="396571"/>
    <lineage>
        <taxon>Eukaryota</taxon>
        <taxon>Fungi</taxon>
        <taxon>Dikarya</taxon>
        <taxon>Ascomycota</taxon>
        <taxon>Pezizomycotina</taxon>
        <taxon>Sordariomycetes</taxon>
        <taxon>Hypocreomycetidae</taxon>
        <taxon>Hypocreales</taxon>
        <taxon>Nectriaceae</taxon>
        <taxon>Fusarium</taxon>
        <taxon>Fusarium oxysporum species complex</taxon>
    </lineage>
</organism>